<gene>
    <name evidence="1" type="ORF">SAMN04488021_1638</name>
</gene>
<organism evidence="1 2">
    <name type="scientific">Paracoccus aminovorans</name>
    <dbReference type="NCBI Taxonomy" id="34004"/>
    <lineage>
        <taxon>Bacteria</taxon>
        <taxon>Pseudomonadati</taxon>
        <taxon>Pseudomonadota</taxon>
        <taxon>Alphaproteobacteria</taxon>
        <taxon>Rhodobacterales</taxon>
        <taxon>Paracoccaceae</taxon>
        <taxon>Paracoccus</taxon>
    </lineage>
</organism>
<dbReference type="STRING" id="34004.SAMN04488021_1638"/>
<dbReference type="Proteomes" id="UP000183635">
    <property type="component" value="Unassembled WGS sequence"/>
</dbReference>
<dbReference type="OrthoDB" id="9897705at2"/>
<reference evidence="1 2" key="1">
    <citation type="submission" date="2016-10" db="EMBL/GenBank/DDBJ databases">
        <authorList>
            <person name="de Groot N.N."/>
        </authorList>
    </citation>
    <scope>NUCLEOTIDE SEQUENCE [LARGE SCALE GENOMIC DNA]</scope>
    <source>
        <strain evidence="1 2">DSM 8537</strain>
    </source>
</reference>
<evidence type="ECO:0000313" key="1">
    <source>
        <dbReference type="EMBL" id="SFI06982.1"/>
    </source>
</evidence>
<proteinExistence type="predicted"/>
<sequence length="61" mass="6989">MAENDQTKVPGREVLEFDLLDPKMREDVIKCIQERGKISVVIEDRGTVSLDRLSAFKQLID</sequence>
<dbReference type="AlphaFoldDB" id="A0A1I3F704"/>
<keyword evidence="2" id="KW-1185">Reference proteome</keyword>
<dbReference type="EMBL" id="FOPU01000063">
    <property type="protein sequence ID" value="SFI06982.1"/>
    <property type="molecule type" value="Genomic_DNA"/>
</dbReference>
<name>A0A1I3F704_9RHOB</name>
<accession>A0A1I3F704</accession>
<dbReference type="RefSeq" id="WP_074971105.1">
    <property type="nucleotide sequence ID" value="NZ_CBCRYP010000074.1"/>
</dbReference>
<evidence type="ECO:0000313" key="2">
    <source>
        <dbReference type="Proteomes" id="UP000183635"/>
    </source>
</evidence>
<protein>
    <submittedName>
        <fullName evidence="1">Uncharacterized protein</fullName>
    </submittedName>
</protein>